<organism evidence="1 2">
    <name type="scientific">Paramecium pentaurelia</name>
    <dbReference type="NCBI Taxonomy" id="43138"/>
    <lineage>
        <taxon>Eukaryota</taxon>
        <taxon>Sar</taxon>
        <taxon>Alveolata</taxon>
        <taxon>Ciliophora</taxon>
        <taxon>Intramacronucleata</taxon>
        <taxon>Oligohymenophorea</taxon>
        <taxon>Peniculida</taxon>
        <taxon>Parameciidae</taxon>
        <taxon>Paramecium</taxon>
    </lineage>
</organism>
<dbReference type="AlphaFoldDB" id="A0A8S1YBY0"/>
<reference evidence="1" key="1">
    <citation type="submission" date="2021-01" db="EMBL/GenBank/DDBJ databases">
        <authorList>
            <consortium name="Genoscope - CEA"/>
            <person name="William W."/>
        </authorList>
    </citation>
    <scope>NUCLEOTIDE SEQUENCE</scope>
</reference>
<proteinExistence type="predicted"/>
<sequence length="375" mass="41677">MFLVWFMNRSWNYINLNENLNNFNILNCLLIKLNKKFGTANSPDGPKATKLALTGDIAFVSGSTDVKINLKYSNLDLINDDTNSSITQVDGKTTTTPCLDLKLWKFTSNSYSDPVEVTDLPITPDFQKQWRYYSFNIPKADLAKRLLKTQNTNQFIYKGFYAIAYYAAGTDQVYYTFYFEFSVTVDRATGAAVDTSFKPLSQKATVVCAPVLKWCTDLTCTSFATPDLHLNDQFVLQQVVTTAGMNYYLTGTEVWYTGNGLNKKATITSVNNNTKGQAIIQLRAEIAWSSVTIRVTSTLSDTQAGGRRLLVQTTYDPVTGETDEITCIKAEGKEICPKCEEECSAQGFAEDGCPVCSDATSNGYILAGFITLLMF</sequence>
<name>A0A8S1YBY0_9CILI</name>
<dbReference type="EMBL" id="CAJJDO010000160">
    <property type="protein sequence ID" value="CAD8210718.1"/>
    <property type="molecule type" value="Genomic_DNA"/>
</dbReference>
<evidence type="ECO:0000313" key="2">
    <source>
        <dbReference type="Proteomes" id="UP000689195"/>
    </source>
</evidence>
<dbReference type="Proteomes" id="UP000689195">
    <property type="component" value="Unassembled WGS sequence"/>
</dbReference>
<gene>
    <name evidence="1" type="ORF">PPENT_87.1.T1600077</name>
</gene>
<evidence type="ECO:0000313" key="1">
    <source>
        <dbReference type="EMBL" id="CAD8210718.1"/>
    </source>
</evidence>
<comment type="caution">
    <text evidence="1">The sequence shown here is derived from an EMBL/GenBank/DDBJ whole genome shotgun (WGS) entry which is preliminary data.</text>
</comment>
<keyword evidence="2" id="KW-1185">Reference proteome</keyword>
<accession>A0A8S1YBY0</accession>
<protein>
    <submittedName>
        <fullName evidence="1">Uncharacterized protein</fullName>
    </submittedName>
</protein>